<dbReference type="Gene3D" id="2.60.40.4070">
    <property type="match status" value="1"/>
</dbReference>
<evidence type="ECO:0000313" key="1">
    <source>
        <dbReference type="EMBL" id="HDM90014.1"/>
    </source>
</evidence>
<protein>
    <submittedName>
        <fullName evidence="1">T9SS type A sorting domain-containing protein</fullName>
    </submittedName>
</protein>
<feature type="non-terminal residue" evidence="1">
    <location>
        <position position="1"/>
    </location>
</feature>
<accession>A0A7C1BE55</accession>
<comment type="caution">
    <text evidence="1">The sequence shown here is derived from an EMBL/GenBank/DDBJ whole genome shotgun (WGS) entry which is preliminary data.</text>
</comment>
<proteinExistence type="predicted"/>
<name>A0A7C1BE55_UNCW3</name>
<reference evidence="1" key="1">
    <citation type="journal article" date="2020" name="mSystems">
        <title>Genome- and Community-Level Interaction Insights into Carbon Utilization and Element Cycling Functions of Hydrothermarchaeota in Hydrothermal Sediment.</title>
        <authorList>
            <person name="Zhou Z."/>
            <person name="Liu Y."/>
            <person name="Xu W."/>
            <person name="Pan J."/>
            <person name="Luo Z.H."/>
            <person name="Li M."/>
        </authorList>
    </citation>
    <scope>NUCLEOTIDE SEQUENCE [LARGE SCALE GENOMIC DNA]</scope>
    <source>
        <strain evidence="1">HyVt-237</strain>
    </source>
</reference>
<dbReference type="Proteomes" id="UP000885931">
    <property type="component" value="Unassembled WGS sequence"/>
</dbReference>
<dbReference type="EMBL" id="DRBW01000083">
    <property type="protein sequence ID" value="HDM90014.1"/>
    <property type="molecule type" value="Genomic_DNA"/>
</dbReference>
<organism evidence="1">
    <name type="scientific">candidate division WOR-3 bacterium</name>
    <dbReference type="NCBI Taxonomy" id="2052148"/>
    <lineage>
        <taxon>Bacteria</taxon>
        <taxon>Bacteria division WOR-3</taxon>
    </lineage>
</organism>
<sequence>VKVDVNGYQHIVYMTDNTWHHPTYEVALKVYTPEGFLLFERRIITPDDGYHSAYPDIALEPSEGDHVDAHVVWMDNRNGNWEIYYRKWRIYYEPGHYPEPLGPEMPVSLVDGKDSGRFVDPDSMQTGPSDGVYFPERPVVAYEPNTQTVHIVWSDKRGGDWSIYYQKQTNDAVPVVLIDDKRISNDLYELHRRRILGEPGNFGGGAVLGGGDGGLPSVDPEHSLIPIVRHRRYVSFAPDVFPAADGGCVIAWMKKLVNQDRSAIAYEALDPQGNHRNPWGWGEAWDDFVMDTVFGGPWPDYMNGSPSLASDWGACAWMYKREGMPWEIGMNFVLLCGNEGWEEPPRVSDYVLDWNYERVLQNNPEGNSMYPDLIFCGGVKMVYQDDRDGDWDVYYQYIAPWPQMGGEIVNLSDDTLPDKYPSIDGNEEYNSRVSAIAWQHWTGYDWEVYERRKTQRDLTVRVVPITRTGEDQELDMFRLYPYDDNAFDGITYVGFASLEPGQYLYHFTLTDEDGDVVYQTGDAVLDLTNGGTMGAGVAGKLDVPVTINPNPARNVASISFNLPEDMWVKASVYDAAGRRLDVLAEGVMSKGLHELRWGRDVAPGVYFLRFETEGRVIARKLVKVR</sequence>
<gene>
    <name evidence="1" type="ORF">ENG67_02265</name>
</gene>
<dbReference type="InterPro" id="IPR026444">
    <property type="entry name" value="Secre_tail"/>
</dbReference>
<dbReference type="AlphaFoldDB" id="A0A7C1BE55"/>
<dbReference type="NCBIfam" id="TIGR04183">
    <property type="entry name" value="Por_Secre_tail"/>
    <property type="match status" value="1"/>
</dbReference>